<keyword evidence="3" id="KW-1185">Reference proteome</keyword>
<evidence type="ECO:0000313" key="3">
    <source>
        <dbReference type="Proteomes" id="UP000887458"/>
    </source>
</evidence>
<feature type="transmembrane region" description="Helical" evidence="1">
    <location>
        <begin position="43"/>
        <end position="61"/>
    </location>
</feature>
<organism evidence="2 3">
    <name type="scientific">Dermatophagoides pteronyssinus</name>
    <name type="common">European house dust mite</name>
    <dbReference type="NCBI Taxonomy" id="6956"/>
    <lineage>
        <taxon>Eukaryota</taxon>
        <taxon>Metazoa</taxon>
        <taxon>Ecdysozoa</taxon>
        <taxon>Arthropoda</taxon>
        <taxon>Chelicerata</taxon>
        <taxon>Arachnida</taxon>
        <taxon>Acari</taxon>
        <taxon>Acariformes</taxon>
        <taxon>Sarcoptiformes</taxon>
        <taxon>Astigmata</taxon>
        <taxon>Psoroptidia</taxon>
        <taxon>Analgoidea</taxon>
        <taxon>Pyroglyphidae</taxon>
        <taxon>Dermatophagoidinae</taxon>
        <taxon>Dermatophagoides</taxon>
    </lineage>
</organism>
<feature type="transmembrane region" description="Helical" evidence="1">
    <location>
        <begin position="91"/>
        <end position="111"/>
    </location>
</feature>
<feature type="transmembrane region" description="Helical" evidence="1">
    <location>
        <begin position="12"/>
        <end position="31"/>
    </location>
</feature>
<evidence type="ECO:0000256" key="1">
    <source>
        <dbReference type="SAM" id="Phobius"/>
    </source>
</evidence>
<keyword evidence="1" id="KW-0472">Membrane</keyword>
<evidence type="ECO:0008006" key="4">
    <source>
        <dbReference type="Google" id="ProtNLM"/>
    </source>
</evidence>
<reference evidence="2 3" key="1">
    <citation type="journal article" date="2018" name="J. Allergy Clin. Immunol.">
        <title>High-quality assembly of Dermatophagoides pteronyssinus genome and transcriptome reveals a wide range of novel allergens.</title>
        <authorList>
            <person name="Liu X.Y."/>
            <person name="Yang K.Y."/>
            <person name="Wang M.Q."/>
            <person name="Kwok J.S."/>
            <person name="Zeng X."/>
            <person name="Yang Z."/>
            <person name="Xiao X.J."/>
            <person name="Lau C.P."/>
            <person name="Li Y."/>
            <person name="Huang Z.M."/>
            <person name="Ba J.G."/>
            <person name="Yim A.K."/>
            <person name="Ouyang C.Y."/>
            <person name="Ngai S.M."/>
            <person name="Chan T.F."/>
            <person name="Leung E.L."/>
            <person name="Liu L."/>
            <person name="Liu Z.G."/>
            <person name="Tsui S.K."/>
        </authorList>
    </citation>
    <scope>NUCLEOTIDE SEQUENCE [LARGE SCALE GENOMIC DNA]</scope>
    <source>
        <strain evidence="2">Derp</strain>
    </source>
</reference>
<reference evidence="2 3" key="2">
    <citation type="journal article" date="2022" name="Mol. Biol. Evol.">
        <title>Comparative Genomics Reveals Insights into the Divergent Evolution of Astigmatic Mites and Household Pest Adaptations.</title>
        <authorList>
            <person name="Xiong Q."/>
            <person name="Wan A.T."/>
            <person name="Liu X."/>
            <person name="Fung C.S."/>
            <person name="Xiao X."/>
            <person name="Malainual N."/>
            <person name="Hou J."/>
            <person name="Wang L."/>
            <person name="Wang M."/>
            <person name="Yang K.Y."/>
            <person name="Cui Y."/>
            <person name="Leung E.L."/>
            <person name="Nong W."/>
            <person name="Shin S.K."/>
            <person name="Au S.W."/>
            <person name="Jeong K.Y."/>
            <person name="Chew F.T."/>
            <person name="Hui J.H."/>
            <person name="Leung T.F."/>
            <person name="Tungtrongchitr A."/>
            <person name="Zhong N."/>
            <person name="Liu Z."/>
            <person name="Tsui S.K."/>
        </authorList>
    </citation>
    <scope>NUCLEOTIDE SEQUENCE [LARGE SCALE GENOMIC DNA]</scope>
    <source>
        <strain evidence="2">Derp</strain>
    </source>
</reference>
<gene>
    <name evidence="2" type="ORF">DERP_003220</name>
</gene>
<feature type="transmembrane region" description="Helical" evidence="1">
    <location>
        <begin position="241"/>
        <end position="264"/>
    </location>
</feature>
<dbReference type="Proteomes" id="UP000887458">
    <property type="component" value="Unassembled WGS sequence"/>
</dbReference>
<dbReference type="EMBL" id="NJHN03000036">
    <property type="protein sequence ID" value="KAH9422544.1"/>
    <property type="molecule type" value="Genomic_DNA"/>
</dbReference>
<comment type="caution">
    <text evidence="2">The sequence shown here is derived from an EMBL/GenBank/DDBJ whole genome shotgun (WGS) entry which is preliminary data.</text>
</comment>
<name>A0ABQ8JIX4_DERPT</name>
<feature type="transmembrane region" description="Helical" evidence="1">
    <location>
        <begin position="353"/>
        <end position="373"/>
    </location>
</feature>
<evidence type="ECO:0000313" key="2">
    <source>
        <dbReference type="EMBL" id="KAH9422544.1"/>
    </source>
</evidence>
<keyword evidence="1" id="KW-0812">Transmembrane</keyword>
<proteinExistence type="predicted"/>
<protein>
    <recommendedName>
        <fullName evidence="4">Gustatory receptor</fullName>
    </recommendedName>
</protein>
<accession>A0ABQ8JIX4</accession>
<feature type="transmembrane region" description="Helical" evidence="1">
    <location>
        <begin position="162"/>
        <end position="189"/>
    </location>
</feature>
<keyword evidence="1" id="KW-1133">Transmembrane helix</keyword>
<feature type="transmembrane region" description="Helical" evidence="1">
    <location>
        <begin position="132"/>
        <end position="150"/>
    </location>
</feature>
<sequence>MDESISHQPSPLIFNFMVNFLRCLGIPLIRFDENWQKLSIKMIINHLYCIMVFILNTYVLYTKQPITFTFLDENYYNNAFLNCFYMIYDQIYSLSYCIITIYFYIYGSHLYTLLCNDFYNDVYQNYNQQSKLILIILFSFINYCFIKFHQQLLQMDRIIDDIWFNIQLIFVYYILFIYQFLPLIIYIYIKYATKFQLDKHFQLFQSSSSSSKVSSFDLNNGEKLIHTIQSLAKSNYQLDQLYSLHFFIVFISTIIDFIVCISNYNRNQDNLFDNIFYYSIIIIHLLYLMNLNENIQMIINDIEKFINQNHNHQRCRKMINSFDHNKRKICLRLIELKFFLEYFQMTILNIFHLNFQLLLEIICFIMTFCLLVVQTTNL</sequence>
<feature type="transmembrane region" description="Helical" evidence="1">
    <location>
        <begin position="276"/>
        <end position="292"/>
    </location>
</feature>